<evidence type="ECO:0000313" key="4">
    <source>
        <dbReference type="EMBL" id="VFT99261.1"/>
    </source>
</evidence>
<dbReference type="Pfam" id="PF16486">
    <property type="entry name" value="ArgoN"/>
    <property type="match status" value="1"/>
</dbReference>
<dbReference type="InterPro" id="IPR036085">
    <property type="entry name" value="PAZ_dom_sf"/>
</dbReference>
<gene>
    <name evidence="4" type="primary">Aste57867_22604</name>
    <name evidence="3" type="ORF">As57867_022534</name>
    <name evidence="4" type="ORF">ASTE57867_22604</name>
</gene>
<dbReference type="Proteomes" id="UP000332933">
    <property type="component" value="Unassembled WGS sequence"/>
</dbReference>
<proteinExistence type="predicted"/>
<evidence type="ECO:0000256" key="1">
    <source>
        <dbReference type="SAM" id="MobiDB-lite"/>
    </source>
</evidence>
<dbReference type="InterPro" id="IPR032474">
    <property type="entry name" value="Argonaute_N"/>
</dbReference>
<sequence length="245" mass="26809">MIGQILRKGHSDWLKTFGNNNQHEQEQRQRSRGGGRDGGGRGGDGGRGSAPVVTIPLTPPPAPVKSTLLKLLDDMHNPARPGFGTAGRRVTLWANHFAVTLKQNQGDDYHYDAAIAPEGKPPSETMPPKDLCSDVLQLLLTNLKTLCCRGRRPTQLRPKGGKTETFDVHVKAATPVAVRLESLGELFAGRLNYTPYDAIQALDIAMRYSASIRFTTVGRNFFNNTGALSLGEGAELWFGYQRSRN</sequence>
<feature type="compositionally biased region" description="Basic and acidic residues" evidence="1">
    <location>
        <begin position="23"/>
        <end position="39"/>
    </location>
</feature>
<evidence type="ECO:0000259" key="2">
    <source>
        <dbReference type="Pfam" id="PF16486"/>
    </source>
</evidence>
<dbReference type="AlphaFoldDB" id="A0A485LM60"/>
<reference evidence="4 5" key="1">
    <citation type="submission" date="2019-03" db="EMBL/GenBank/DDBJ databases">
        <authorList>
            <person name="Gaulin E."/>
            <person name="Dumas B."/>
        </authorList>
    </citation>
    <scope>NUCLEOTIDE SEQUENCE [LARGE SCALE GENOMIC DNA]</scope>
    <source>
        <strain evidence="4">CBS 568.67</strain>
    </source>
</reference>
<dbReference type="PANTHER" id="PTHR22891">
    <property type="entry name" value="EUKARYOTIC TRANSLATION INITIATION FACTOR 2C"/>
    <property type="match status" value="1"/>
</dbReference>
<name>A0A485LM60_9STRA</name>
<evidence type="ECO:0000313" key="3">
    <source>
        <dbReference type="EMBL" id="KAF0685525.1"/>
    </source>
</evidence>
<feature type="domain" description="Protein argonaute N-terminal" evidence="2">
    <location>
        <begin position="88"/>
        <end position="206"/>
    </location>
</feature>
<accession>A0A485LM60</accession>
<evidence type="ECO:0000313" key="5">
    <source>
        <dbReference type="Proteomes" id="UP000332933"/>
    </source>
</evidence>
<dbReference type="EMBL" id="VJMH01007095">
    <property type="protein sequence ID" value="KAF0685525.1"/>
    <property type="molecule type" value="Genomic_DNA"/>
</dbReference>
<organism evidence="4 5">
    <name type="scientific">Aphanomyces stellatus</name>
    <dbReference type="NCBI Taxonomy" id="120398"/>
    <lineage>
        <taxon>Eukaryota</taxon>
        <taxon>Sar</taxon>
        <taxon>Stramenopiles</taxon>
        <taxon>Oomycota</taxon>
        <taxon>Saprolegniomycetes</taxon>
        <taxon>Saprolegniales</taxon>
        <taxon>Verrucalvaceae</taxon>
        <taxon>Aphanomyces</taxon>
    </lineage>
</organism>
<feature type="region of interest" description="Disordered" evidence="1">
    <location>
        <begin position="13"/>
        <end position="61"/>
    </location>
</feature>
<protein>
    <submittedName>
        <fullName evidence="4">Aste57867_22604 protein</fullName>
    </submittedName>
</protein>
<reference evidence="3" key="2">
    <citation type="submission" date="2019-06" db="EMBL/GenBank/DDBJ databases">
        <title>Genomics analysis of Aphanomyces spp. identifies a new class of oomycete effector associated with host adaptation.</title>
        <authorList>
            <person name="Gaulin E."/>
        </authorList>
    </citation>
    <scope>NUCLEOTIDE SEQUENCE</scope>
    <source>
        <strain evidence="3">CBS 578.67</strain>
    </source>
</reference>
<keyword evidence="5" id="KW-1185">Reference proteome</keyword>
<dbReference type="SUPFAM" id="SSF101690">
    <property type="entry name" value="PAZ domain"/>
    <property type="match status" value="1"/>
</dbReference>
<dbReference type="OrthoDB" id="186607at2759"/>
<dbReference type="EMBL" id="CAADRA010007121">
    <property type="protein sequence ID" value="VFT99261.1"/>
    <property type="molecule type" value="Genomic_DNA"/>
</dbReference>